<reference evidence="1 2" key="1">
    <citation type="submission" date="2019-01" db="EMBL/GenBank/DDBJ databases">
        <title>Genome sequences of Streptomyces and Rhizobium isolates collected from root and soil.</title>
        <authorList>
            <person name="Chhettri S."/>
            <person name="Sevigny J.L."/>
            <person name="Sen A."/>
            <person name="Ennis N."/>
            <person name="Tisa L."/>
        </authorList>
    </citation>
    <scope>NUCLEOTIDE SEQUENCE [LARGE SCALE GENOMIC DNA]</scope>
    <source>
        <strain evidence="1 2">San01</strain>
    </source>
</reference>
<name>A0A437Q2Z7_9ACTN</name>
<accession>A0A437Q2Z7</accession>
<dbReference type="Proteomes" id="UP000283128">
    <property type="component" value="Unassembled WGS sequence"/>
</dbReference>
<keyword evidence="2" id="KW-1185">Reference proteome</keyword>
<evidence type="ECO:0000313" key="2">
    <source>
        <dbReference type="Proteomes" id="UP000283128"/>
    </source>
</evidence>
<protein>
    <submittedName>
        <fullName evidence="1">Uncharacterized protein</fullName>
    </submittedName>
</protein>
<gene>
    <name evidence="1" type="ORF">EOT10_03170</name>
</gene>
<sequence length="63" mass="6644">MEQPTDPPAANEEPEPELVCPCGDLGHTPVRVGLTFSSSGPERGLYDCPQAAPIHRYGLGPVS</sequence>
<evidence type="ECO:0000313" key="1">
    <source>
        <dbReference type="EMBL" id="RVU28876.1"/>
    </source>
</evidence>
<comment type="caution">
    <text evidence="1">The sequence shown here is derived from an EMBL/GenBank/DDBJ whole genome shotgun (WGS) entry which is preliminary data.</text>
</comment>
<organism evidence="1 2">
    <name type="scientific">Streptomyces antnestii</name>
    <dbReference type="NCBI Taxonomy" id="2494256"/>
    <lineage>
        <taxon>Bacteria</taxon>
        <taxon>Bacillati</taxon>
        <taxon>Actinomycetota</taxon>
        <taxon>Actinomycetes</taxon>
        <taxon>Kitasatosporales</taxon>
        <taxon>Streptomycetaceae</taxon>
        <taxon>Streptomyces</taxon>
    </lineage>
</organism>
<dbReference type="RefSeq" id="WP_127826462.1">
    <property type="nucleotide sequence ID" value="NZ_RZYA01000001.1"/>
</dbReference>
<dbReference type="AlphaFoldDB" id="A0A437Q2Z7"/>
<dbReference type="EMBL" id="RZYA01000001">
    <property type="protein sequence ID" value="RVU28876.1"/>
    <property type="molecule type" value="Genomic_DNA"/>
</dbReference>
<proteinExistence type="predicted"/>